<comment type="caution">
    <text evidence="1">The sequence shown here is derived from an EMBL/GenBank/DDBJ whole genome shotgun (WGS) entry which is preliminary data.</text>
</comment>
<accession>A0ACC0VI52</accession>
<keyword evidence="2" id="KW-1185">Reference proteome</keyword>
<organism evidence="1 2">
    <name type="scientific">Peronosclerospora sorghi</name>
    <dbReference type="NCBI Taxonomy" id="230839"/>
    <lineage>
        <taxon>Eukaryota</taxon>
        <taxon>Sar</taxon>
        <taxon>Stramenopiles</taxon>
        <taxon>Oomycota</taxon>
        <taxon>Peronosporomycetes</taxon>
        <taxon>Peronosporales</taxon>
        <taxon>Peronosporaceae</taxon>
        <taxon>Peronosclerospora</taxon>
    </lineage>
</organism>
<gene>
    <name evidence="1" type="ORF">PsorP6_013468</name>
</gene>
<protein>
    <submittedName>
        <fullName evidence="1">Uncharacterized protein</fullName>
    </submittedName>
</protein>
<reference evidence="1 2" key="1">
    <citation type="journal article" date="2022" name="bioRxiv">
        <title>The genome of the oomycete Peronosclerospora sorghi, a cosmopolitan pathogen of maize and sorghum, is inflated with dispersed pseudogenes.</title>
        <authorList>
            <person name="Fletcher K."/>
            <person name="Martin F."/>
            <person name="Isakeit T."/>
            <person name="Cavanaugh K."/>
            <person name="Magill C."/>
            <person name="Michelmore R."/>
        </authorList>
    </citation>
    <scope>NUCLEOTIDE SEQUENCE [LARGE SCALE GENOMIC DNA]</scope>
    <source>
        <strain evidence="1">P6</strain>
    </source>
</reference>
<sequence>MRSRKIVCEKLSSNFRECTAIVSFQVPELKPGDVLVQTKYCGINASDINYTNGVYLPGVQPPFDCGFEALGTVLEVGPGVTSLKIGDAVAITSERDKADNQPQATLYGAFAEHLVTNERDLVHIPAAVPEVLPITVCGLTASIALERVGEMTHGETVLITAAAGATGQFAVQLAKLAGNYVIGTCSSADKVEYLRSIGCDRPINYREEKVHDVLKREHPRGVDLVFESVGGEMFDVCVNNLARKGRIIVIGAIAGYQDSSAWKHKISKTTTPLPSKLLAKSASVRGFFLNDYFRDTQAYTKKLTTLVQRGVLNAGVDPSKFYGLEDVPNAIDYMYERKNIGKVVVDLTRGHPKL</sequence>
<name>A0ACC0VI52_9STRA</name>
<proteinExistence type="predicted"/>
<dbReference type="Proteomes" id="UP001163321">
    <property type="component" value="Chromosome 9"/>
</dbReference>
<dbReference type="EMBL" id="CM047588">
    <property type="protein sequence ID" value="KAI9905533.1"/>
    <property type="molecule type" value="Genomic_DNA"/>
</dbReference>
<evidence type="ECO:0000313" key="1">
    <source>
        <dbReference type="EMBL" id="KAI9905533.1"/>
    </source>
</evidence>
<evidence type="ECO:0000313" key="2">
    <source>
        <dbReference type="Proteomes" id="UP001163321"/>
    </source>
</evidence>